<evidence type="ECO:0000313" key="4">
    <source>
        <dbReference type="Proteomes" id="UP000663868"/>
    </source>
</evidence>
<dbReference type="Proteomes" id="UP000663868">
    <property type="component" value="Unassembled WGS sequence"/>
</dbReference>
<sequence length="516" mass="60295">MIRDNYNDEIINSTDGQHFRRIRTEWFHKTQQPAVPALYEQEVTTTTTTTINKEANEKTDEMVTTQLESSPIRRVNLVSGPQSAYARLFPDRYRQEQEELVRKHRSKSTDSQRYNFDRVLQHRVASEDDCLDTLRKSRQVSFYNQRKSECPCHQYDLNNRTHSYPCLNERTVEVPVNFDPEPEIVYQKNPDELVYIQKVGVRYLEPPTPPPPEPIIIREIQQSPQQLPPLILSTTPPCIPRTPSPLIVREQPPTPPLHQPPKIITKTLPPPPALPRRVIIKRIPQPPAKPRPVIIEKWLPYKQQVERPVIYERAEQTEQCQTTQRNVILQYDQPRVRIEQEIQNVGCFRVDPNIYRAQFGSTLRRSDSIRQVLVDIGCNPDVVASRPYQTSDSTMTHANNGMHHDNMQQQQQQRPCRCAQRPCCCGNNGIHHDNMQQQQQQQQRPCRCAQIPCCCGNNVMHHDNIQQQYQQQQQQRTCCCDQQRSELIDPCANMYRRYDMATPCENTKEVYYTTVA</sequence>
<protein>
    <submittedName>
        <fullName evidence="3">Uncharacterized protein</fullName>
    </submittedName>
</protein>
<dbReference type="AlphaFoldDB" id="A0A818PNX9"/>
<dbReference type="EMBL" id="CAJNOE010000163">
    <property type="protein sequence ID" value="CAF0998096.1"/>
    <property type="molecule type" value="Genomic_DNA"/>
</dbReference>
<gene>
    <name evidence="2" type="ORF">IZO911_LOCUS17486</name>
    <name evidence="3" type="ORF">KXQ929_LOCUS6303</name>
</gene>
<reference evidence="3" key="1">
    <citation type="submission" date="2021-02" db="EMBL/GenBank/DDBJ databases">
        <authorList>
            <person name="Nowell W R."/>
        </authorList>
    </citation>
    <scope>NUCLEOTIDE SEQUENCE</scope>
</reference>
<dbReference type="EMBL" id="CAJOBB010000242">
    <property type="protein sequence ID" value="CAF3623901.1"/>
    <property type="molecule type" value="Genomic_DNA"/>
</dbReference>
<proteinExistence type="predicted"/>
<name>A0A818PNX9_9BILA</name>
<dbReference type="Proteomes" id="UP000663860">
    <property type="component" value="Unassembled WGS sequence"/>
</dbReference>
<evidence type="ECO:0000256" key="1">
    <source>
        <dbReference type="SAM" id="MobiDB-lite"/>
    </source>
</evidence>
<comment type="caution">
    <text evidence="3">The sequence shown here is derived from an EMBL/GenBank/DDBJ whole genome shotgun (WGS) entry which is preliminary data.</text>
</comment>
<evidence type="ECO:0000313" key="3">
    <source>
        <dbReference type="EMBL" id="CAF3623901.1"/>
    </source>
</evidence>
<feature type="region of interest" description="Disordered" evidence="1">
    <location>
        <begin position="246"/>
        <end position="268"/>
    </location>
</feature>
<organism evidence="3 4">
    <name type="scientific">Adineta steineri</name>
    <dbReference type="NCBI Taxonomy" id="433720"/>
    <lineage>
        <taxon>Eukaryota</taxon>
        <taxon>Metazoa</taxon>
        <taxon>Spiralia</taxon>
        <taxon>Gnathifera</taxon>
        <taxon>Rotifera</taxon>
        <taxon>Eurotatoria</taxon>
        <taxon>Bdelloidea</taxon>
        <taxon>Adinetida</taxon>
        <taxon>Adinetidae</taxon>
        <taxon>Adineta</taxon>
    </lineage>
</organism>
<accession>A0A818PNX9</accession>
<evidence type="ECO:0000313" key="2">
    <source>
        <dbReference type="EMBL" id="CAF0998096.1"/>
    </source>
</evidence>